<dbReference type="InterPro" id="IPR011006">
    <property type="entry name" value="CheY-like_superfamily"/>
</dbReference>
<keyword evidence="11" id="KW-1185">Reference proteome</keyword>
<dbReference type="InterPro" id="IPR036890">
    <property type="entry name" value="HATPase_C_sf"/>
</dbReference>
<evidence type="ECO:0000313" key="10">
    <source>
        <dbReference type="EMBL" id="EAR30630.1"/>
    </source>
</evidence>
<dbReference type="CDD" id="cd17546">
    <property type="entry name" value="REC_hyHK_CKI1_RcsC-like"/>
    <property type="match status" value="1"/>
</dbReference>
<dbReference type="InterPro" id="IPR003594">
    <property type="entry name" value="HATPase_dom"/>
</dbReference>
<dbReference type="SUPFAM" id="SSF55874">
    <property type="entry name" value="ATPase domain of HSP90 chaperone/DNA topoisomerase II/histidine kinase"/>
    <property type="match status" value="1"/>
</dbReference>
<accession>A4C4Z8</accession>
<sequence length="927" mass="103843">MQLNIFIRSPFFLKAILLGLLGGGINLVPLYFLSMTEFLFGQAFALYALIFYGRRYALLTSAIAASFLWIKWGHAWPSIAFLLEIFWLAHFCLQRKHPLLGWGIVYWCLIGLPILAVIGFFIMQLPQLALMTALVKYLLNALVCLAVVDIIGFYSKQYFSSGETQLPLIKLLRYSVSLLVGLASLIITLILINYNHQNVENYVHAQLNEKANDIAIAVDQYLNEHGKIIAAQADAVSVGLKLDSALNIISERYPAFITTLATDEKGNVVAATPTDLLDKLRDGHVSVADRDYFLQSKQNTETYISPTFEGRGFGNDPIVAVAHGIFKDTEFKGIIEGSLNLEAFSAFRPQLFDHNVELLILDGAQKVVFSSKNLTYQVLEKLTPQQITAFINTETTPAFIDKAQNSYFSGIKKSSHYQWHVVLLLDRSHIDVLAAKSWLKAMSILMLVTLLVFIFIARLSRWLVAPIELLTQKMQDFKPENNAKQSTLIERSWFEVDTLHQQFIELANSLNVNFQALAASNQKNEELNNKLSEFNHELAIEVERKTFELTQSVHIAEQANKAKSIFLANMSHEIRTPMNGMMGMLSIVLKQPSLNPDVVDKLQLIQSSAQTLMQILNDILDFSKIEAGQLTIEQAPVDLKAVFKESCDIFLMSSIKPNVEFRLEGIENLPDQLLCDALRLRQIIVNLLTNAGKFTPCGHIKVLVSYDEEYLRFSVADTGIGIAKEKQALLFNEFSQADVSTTRKYGGTGLGLAICSRLVTLLEGNIELQSEEGKGSCFTVSLPMKAPEELKEHDEPLNKSLDFTGHSILLVEDNPINQLVAQTMLRAFGFDVSVAENGQVALDMQVQHQFKIILMDCQMPIMDGYTATQTIRLEPDVYGKPIIIALTANAFMEDKAACYGAGMNDFISKPIDEQYLMKVLTKWSVQD</sequence>
<evidence type="ECO:0000256" key="3">
    <source>
        <dbReference type="ARBA" id="ARBA00022553"/>
    </source>
</evidence>
<dbReference type="Gene3D" id="3.40.50.2300">
    <property type="match status" value="1"/>
</dbReference>
<dbReference type="STRING" id="87626.PTD2_03636"/>
<keyword evidence="10" id="KW-0418">Kinase</keyword>
<dbReference type="Proteomes" id="UP000006201">
    <property type="component" value="Unassembled WGS sequence"/>
</dbReference>
<dbReference type="FunFam" id="3.30.565.10:FF:000010">
    <property type="entry name" value="Sensor histidine kinase RcsC"/>
    <property type="match status" value="1"/>
</dbReference>
<reference evidence="10 11" key="1">
    <citation type="submission" date="2006-02" db="EMBL/GenBank/DDBJ databases">
        <authorList>
            <person name="Moran M.A."/>
            <person name="Kjelleberg S."/>
            <person name="Egan S."/>
            <person name="Saunders N."/>
            <person name="Thomas T."/>
            <person name="Ferriera S."/>
            <person name="Johnson J."/>
            <person name="Kravitz S."/>
            <person name="Halpern A."/>
            <person name="Remington K."/>
            <person name="Beeson K."/>
            <person name="Tran B."/>
            <person name="Rogers Y.-H."/>
            <person name="Friedman R."/>
            <person name="Venter J.C."/>
        </authorList>
    </citation>
    <scope>NUCLEOTIDE SEQUENCE [LARGE SCALE GENOMIC DNA]</scope>
    <source>
        <strain evidence="10 11">D2</strain>
    </source>
</reference>
<dbReference type="SMART" id="SM00387">
    <property type="entry name" value="HATPase_c"/>
    <property type="match status" value="1"/>
</dbReference>
<comment type="catalytic activity">
    <reaction evidence="1">
        <text>ATP + protein L-histidine = ADP + protein N-phospho-L-histidine.</text>
        <dbReference type="EC" id="2.7.13.3"/>
    </reaction>
</comment>
<dbReference type="HOGENOM" id="CLU_000445_114_21_6"/>
<dbReference type="SMART" id="SM00388">
    <property type="entry name" value="HisKA"/>
    <property type="match status" value="1"/>
</dbReference>
<dbReference type="AlphaFoldDB" id="A4C4Z8"/>
<feature type="coiled-coil region" evidence="6">
    <location>
        <begin position="517"/>
        <end position="544"/>
    </location>
</feature>
<feature type="domain" description="Response regulatory" evidence="9">
    <location>
        <begin position="807"/>
        <end position="924"/>
    </location>
</feature>
<evidence type="ECO:0000259" key="8">
    <source>
        <dbReference type="PROSITE" id="PS50109"/>
    </source>
</evidence>
<evidence type="ECO:0000256" key="7">
    <source>
        <dbReference type="SAM" id="Phobius"/>
    </source>
</evidence>
<evidence type="ECO:0000256" key="4">
    <source>
        <dbReference type="ARBA" id="ARBA00023012"/>
    </source>
</evidence>
<dbReference type="SUPFAM" id="SSF52172">
    <property type="entry name" value="CheY-like"/>
    <property type="match status" value="1"/>
</dbReference>
<keyword evidence="3 5" id="KW-0597">Phosphoprotein</keyword>
<dbReference type="Gene3D" id="3.30.450.20">
    <property type="entry name" value="PAS domain"/>
    <property type="match status" value="1"/>
</dbReference>
<evidence type="ECO:0000256" key="1">
    <source>
        <dbReference type="ARBA" id="ARBA00000085"/>
    </source>
</evidence>
<dbReference type="CDD" id="cd00082">
    <property type="entry name" value="HisKA"/>
    <property type="match status" value="1"/>
</dbReference>
<dbReference type="InterPro" id="IPR004358">
    <property type="entry name" value="Sig_transdc_His_kin-like_C"/>
</dbReference>
<name>A4C4Z8_9GAMM</name>
<keyword evidence="7" id="KW-0472">Membrane</keyword>
<dbReference type="Gene3D" id="1.10.287.130">
    <property type="match status" value="1"/>
</dbReference>
<dbReference type="OrthoDB" id="9810730at2"/>
<proteinExistence type="predicted"/>
<feature type="transmembrane region" description="Helical" evidence="7">
    <location>
        <begin position="174"/>
        <end position="194"/>
    </location>
</feature>
<feature type="transmembrane region" description="Helical" evidence="7">
    <location>
        <begin position="134"/>
        <end position="154"/>
    </location>
</feature>
<comment type="caution">
    <text evidence="10">The sequence shown here is derived from an EMBL/GenBank/DDBJ whole genome shotgun (WGS) entry which is preliminary data.</text>
</comment>
<evidence type="ECO:0000256" key="5">
    <source>
        <dbReference type="PROSITE-ProRule" id="PRU00169"/>
    </source>
</evidence>
<dbReference type="PRINTS" id="PR00344">
    <property type="entry name" value="BCTRLSENSOR"/>
</dbReference>
<dbReference type="SUPFAM" id="SSF47384">
    <property type="entry name" value="Homodimeric domain of signal transducing histidine kinase"/>
    <property type="match status" value="1"/>
</dbReference>
<dbReference type="PANTHER" id="PTHR45339">
    <property type="entry name" value="HYBRID SIGNAL TRANSDUCTION HISTIDINE KINASE J"/>
    <property type="match status" value="1"/>
</dbReference>
<dbReference type="CDD" id="cd12914">
    <property type="entry name" value="PDC1_DGC_like"/>
    <property type="match status" value="1"/>
</dbReference>
<dbReference type="EC" id="2.7.13.3" evidence="2"/>
<dbReference type="Pfam" id="PF02518">
    <property type="entry name" value="HATPase_c"/>
    <property type="match status" value="1"/>
</dbReference>
<keyword evidence="7" id="KW-0812">Transmembrane</keyword>
<dbReference type="RefSeq" id="WP_009836928.1">
    <property type="nucleotide sequence ID" value="NZ_AAOH01000001.1"/>
</dbReference>
<dbReference type="Pfam" id="PF00072">
    <property type="entry name" value="Response_reg"/>
    <property type="match status" value="1"/>
</dbReference>
<feature type="transmembrane region" description="Helical" evidence="7">
    <location>
        <begin position="444"/>
        <end position="464"/>
    </location>
</feature>
<feature type="domain" description="Histidine kinase" evidence="8">
    <location>
        <begin position="569"/>
        <end position="786"/>
    </location>
</feature>
<dbReference type="SMART" id="SM00448">
    <property type="entry name" value="REC"/>
    <property type="match status" value="1"/>
</dbReference>
<feature type="transmembrane region" description="Helical" evidence="7">
    <location>
        <begin position="99"/>
        <end position="122"/>
    </location>
</feature>
<keyword evidence="7" id="KW-1133">Transmembrane helix</keyword>
<organism evidence="10 11">
    <name type="scientific">Pseudoalteromonas tunicata D2</name>
    <dbReference type="NCBI Taxonomy" id="87626"/>
    <lineage>
        <taxon>Bacteria</taxon>
        <taxon>Pseudomonadati</taxon>
        <taxon>Pseudomonadota</taxon>
        <taxon>Gammaproteobacteria</taxon>
        <taxon>Alteromonadales</taxon>
        <taxon>Pseudoalteromonadaceae</taxon>
        <taxon>Pseudoalteromonas</taxon>
    </lineage>
</organism>
<dbReference type="InterPro" id="IPR003661">
    <property type="entry name" value="HisK_dim/P_dom"/>
</dbReference>
<dbReference type="eggNOG" id="COG0642">
    <property type="taxonomic scope" value="Bacteria"/>
</dbReference>
<dbReference type="PANTHER" id="PTHR45339:SF1">
    <property type="entry name" value="HYBRID SIGNAL TRANSDUCTION HISTIDINE KINASE J"/>
    <property type="match status" value="1"/>
</dbReference>
<protein>
    <recommendedName>
        <fullName evidence="2">histidine kinase</fullName>
        <ecNumber evidence="2">2.7.13.3</ecNumber>
    </recommendedName>
</protein>
<evidence type="ECO:0000256" key="2">
    <source>
        <dbReference type="ARBA" id="ARBA00012438"/>
    </source>
</evidence>
<feature type="modified residue" description="4-aspartylphosphate" evidence="5">
    <location>
        <position position="856"/>
    </location>
</feature>
<dbReference type="GO" id="GO:0000155">
    <property type="term" value="F:phosphorelay sensor kinase activity"/>
    <property type="evidence" value="ECO:0007669"/>
    <property type="project" value="InterPro"/>
</dbReference>
<dbReference type="InterPro" id="IPR001789">
    <property type="entry name" value="Sig_transdc_resp-reg_receiver"/>
</dbReference>
<dbReference type="InterPro" id="IPR005467">
    <property type="entry name" value="His_kinase_dom"/>
</dbReference>
<keyword evidence="6" id="KW-0175">Coiled coil</keyword>
<dbReference type="PROSITE" id="PS50110">
    <property type="entry name" value="RESPONSE_REGULATORY"/>
    <property type="match status" value="1"/>
</dbReference>
<dbReference type="Pfam" id="PF00512">
    <property type="entry name" value="HisKA"/>
    <property type="match status" value="1"/>
</dbReference>
<feature type="transmembrane region" description="Helical" evidence="7">
    <location>
        <begin position="12"/>
        <end position="32"/>
    </location>
</feature>
<dbReference type="Gene3D" id="3.30.565.10">
    <property type="entry name" value="Histidine kinase-like ATPase, C-terminal domain"/>
    <property type="match status" value="1"/>
</dbReference>
<evidence type="ECO:0000256" key="6">
    <source>
        <dbReference type="SAM" id="Coils"/>
    </source>
</evidence>
<keyword evidence="4" id="KW-0902">Two-component regulatory system</keyword>
<gene>
    <name evidence="10" type="ORF">PTD2_03636</name>
</gene>
<dbReference type="InterPro" id="IPR036097">
    <property type="entry name" value="HisK_dim/P_sf"/>
</dbReference>
<evidence type="ECO:0000313" key="11">
    <source>
        <dbReference type="Proteomes" id="UP000006201"/>
    </source>
</evidence>
<dbReference type="CDD" id="cd16922">
    <property type="entry name" value="HATPase_EvgS-ArcB-TorS-like"/>
    <property type="match status" value="1"/>
</dbReference>
<dbReference type="EMBL" id="AAOH01000001">
    <property type="protein sequence ID" value="EAR30630.1"/>
    <property type="molecule type" value="Genomic_DNA"/>
</dbReference>
<feature type="transmembrane region" description="Helical" evidence="7">
    <location>
        <begin position="75"/>
        <end position="93"/>
    </location>
</feature>
<dbReference type="PROSITE" id="PS50109">
    <property type="entry name" value="HIS_KIN"/>
    <property type="match status" value="1"/>
</dbReference>
<evidence type="ECO:0000259" key="9">
    <source>
        <dbReference type="PROSITE" id="PS50110"/>
    </source>
</evidence>
<keyword evidence="10" id="KW-0808">Transferase</keyword>